<dbReference type="OrthoDB" id="8062037at2759"/>
<dbReference type="EMBL" id="JACCJC010000025">
    <property type="protein sequence ID" value="KAF6235276.1"/>
    <property type="molecule type" value="Genomic_DNA"/>
</dbReference>
<dbReference type="RefSeq" id="XP_037164647.1">
    <property type="nucleotide sequence ID" value="XM_037308381.1"/>
</dbReference>
<dbReference type="GO" id="GO:0008270">
    <property type="term" value="F:zinc ion binding"/>
    <property type="evidence" value="ECO:0007669"/>
    <property type="project" value="UniProtKB-KW"/>
</dbReference>
<dbReference type="InterPro" id="IPR013083">
    <property type="entry name" value="Znf_RING/FYVE/PHD"/>
</dbReference>
<keyword evidence="7" id="KW-1185">Reference proteome</keyword>
<evidence type="ECO:0000259" key="5">
    <source>
        <dbReference type="PROSITE" id="PS50089"/>
    </source>
</evidence>
<evidence type="ECO:0000256" key="4">
    <source>
        <dbReference type="PROSITE-ProRule" id="PRU00175"/>
    </source>
</evidence>
<dbReference type="Gene3D" id="3.30.40.10">
    <property type="entry name" value="Zinc/RING finger domain, C3HC4 (zinc finger)"/>
    <property type="match status" value="1"/>
</dbReference>
<keyword evidence="2 4" id="KW-0863">Zinc-finger</keyword>
<dbReference type="InterPro" id="IPR001841">
    <property type="entry name" value="Znf_RING"/>
</dbReference>
<keyword evidence="3" id="KW-0862">Zinc</keyword>
<evidence type="ECO:0000313" key="6">
    <source>
        <dbReference type="EMBL" id="KAF6235276.1"/>
    </source>
</evidence>
<dbReference type="GO" id="GO:0012505">
    <property type="term" value="C:endomembrane system"/>
    <property type="evidence" value="ECO:0007669"/>
    <property type="project" value="TreeGrafter"/>
</dbReference>
<evidence type="ECO:0000313" key="7">
    <source>
        <dbReference type="Proteomes" id="UP000578531"/>
    </source>
</evidence>
<gene>
    <name evidence="6" type="ORF">HO173_006470</name>
</gene>
<dbReference type="PANTHER" id="PTHR22763">
    <property type="entry name" value="RING ZINC FINGER PROTEIN"/>
    <property type="match status" value="1"/>
</dbReference>
<dbReference type="GO" id="GO:0043161">
    <property type="term" value="P:proteasome-mediated ubiquitin-dependent protein catabolic process"/>
    <property type="evidence" value="ECO:0007669"/>
    <property type="project" value="TreeGrafter"/>
</dbReference>
<evidence type="ECO:0000256" key="2">
    <source>
        <dbReference type="ARBA" id="ARBA00022771"/>
    </source>
</evidence>
<keyword evidence="1" id="KW-0479">Metal-binding</keyword>
<reference evidence="6 7" key="1">
    <citation type="journal article" date="2020" name="Genomics">
        <title>Complete, high-quality genomes from long-read metagenomic sequencing of two wolf lichen thalli reveals enigmatic genome architecture.</title>
        <authorList>
            <person name="McKenzie S.K."/>
            <person name="Walston R.F."/>
            <person name="Allen J.L."/>
        </authorList>
    </citation>
    <scope>NUCLEOTIDE SEQUENCE [LARGE SCALE GENOMIC DNA]</scope>
    <source>
        <strain evidence="6">WasteWater2</strain>
    </source>
</reference>
<evidence type="ECO:0000256" key="1">
    <source>
        <dbReference type="ARBA" id="ARBA00022723"/>
    </source>
</evidence>
<evidence type="ECO:0000256" key="3">
    <source>
        <dbReference type="ARBA" id="ARBA00022833"/>
    </source>
</evidence>
<organism evidence="6 7">
    <name type="scientific">Letharia columbiana</name>
    <dbReference type="NCBI Taxonomy" id="112416"/>
    <lineage>
        <taxon>Eukaryota</taxon>
        <taxon>Fungi</taxon>
        <taxon>Dikarya</taxon>
        <taxon>Ascomycota</taxon>
        <taxon>Pezizomycotina</taxon>
        <taxon>Lecanoromycetes</taxon>
        <taxon>OSLEUM clade</taxon>
        <taxon>Lecanoromycetidae</taxon>
        <taxon>Lecanorales</taxon>
        <taxon>Lecanorineae</taxon>
        <taxon>Parmeliaceae</taxon>
        <taxon>Letharia</taxon>
    </lineage>
</organism>
<proteinExistence type="predicted"/>
<feature type="domain" description="RING-type" evidence="5">
    <location>
        <begin position="23"/>
        <end position="76"/>
    </location>
</feature>
<dbReference type="InterPro" id="IPR050731">
    <property type="entry name" value="HRD1_E3_ubiq-ligases"/>
</dbReference>
<sequence>MTEFFLAQLPRVPKEELSEEKACIICHEEYGTAPSDSEPAEEAVRLPCPGGHIVGSNCISSWFSSDMNRHSCPYCRTEFLAATILGDHGDRFERWLDQWHVFSSYLGSVGATPDLMQQWQQWFVQWGKAAIDVNEEAITHARTAREDLFRRTGWSEVPADTRTVCWSETESDTELEPLASAIRTLSFRESYLYVGCLVSVKPLYFDVCAGRELLGVFSMRCRVTMKDGTYFVRRVMFSMKRGGCGLHTRTRQFLEVAEGGRMGQAAWMTNPQEPISPTTGSGLLEHADVLQQIDYLLSGNCRETTVLDPNSKTQMLPSPIDPIPAHAFGLKATIDFELPDQMLVTDCSVDTVQLKTLGEQRSDWAESLAVVT</sequence>
<dbReference type="SUPFAM" id="SSF57850">
    <property type="entry name" value="RING/U-box"/>
    <property type="match status" value="1"/>
</dbReference>
<dbReference type="GO" id="GO:0061630">
    <property type="term" value="F:ubiquitin protein ligase activity"/>
    <property type="evidence" value="ECO:0007669"/>
    <property type="project" value="TreeGrafter"/>
</dbReference>
<accession>A0A8H6L4K2</accession>
<protein>
    <recommendedName>
        <fullName evidence="5">RING-type domain-containing protein</fullName>
    </recommendedName>
</protein>
<dbReference type="GeneID" id="59288131"/>
<name>A0A8H6L4K2_9LECA</name>
<dbReference type="PROSITE" id="PS50089">
    <property type="entry name" value="ZF_RING_2"/>
    <property type="match status" value="1"/>
</dbReference>
<comment type="caution">
    <text evidence="6">The sequence shown here is derived from an EMBL/GenBank/DDBJ whole genome shotgun (WGS) entry which is preliminary data.</text>
</comment>
<dbReference type="AlphaFoldDB" id="A0A8H6L4K2"/>
<dbReference type="Proteomes" id="UP000578531">
    <property type="component" value="Unassembled WGS sequence"/>
</dbReference>